<gene>
    <name evidence="1" type="ORF">A946_03260</name>
    <name evidence="2" type="ORF">kam1_1820</name>
</gene>
<proteinExistence type="predicted"/>
<evidence type="ECO:0000313" key="4">
    <source>
        <dbReference type="Proteomes" id="UP000315925"/>
    </source>
</evidence>
<dbReference type="EMBL" id="JQNX01000002">
    <property type="protein sequence ID" value="KIE59060.1"/>
    <property type="molecule type" value="Genomic_DNA"/>
</dbReference>
<dbReference type="Proteomes" id="UP000031594">
    <property type="component" value="Unassembled WGS sequence"/>
</dbReference>
<reference evidence="4" key="3">
    <citation type="submission" date="2019-03" db="EMBL/GenBank/DDBJ databases">
        <title>Complete genome of Methylacidiphilum kamchatkense Kam1.</title>
        <authorList>
            <person name="Kruse T."/>
            <person name="Murarilal Ratnadevi C."/>
            <person name="Erikstad H.-A."/>
            <person name="Birkeland N.-K."/>
        </authorList>
    </citation>
    <scope>NUCLEOTIDE SEQUENCE [LARGE SCALE GENOMIC DNA]</scope>
    <source>
        <strain evidence="4">kam1</strain>
    </source>
</reference>
<evidence type="ECO:0000313" key="3">
    <source>
        <dbReference type="Proteomes" id="UP000031594"/>
    </source>
</evidence>
<sequence length="255" mass="29351">MLACGRESIHYKLLLSIFLLFLTHFFTHSLFGYSYKDYLKTENRDHAYPWHRNIVTTVFWIGEGRTPISGAACSTSAWDVHWRKNYGGLDDPIKRVGFLPRHFAATLNPFYVALPFNDVAYPDLARKWVPWYKVPSPENRFVSQCKGRWVEIRSKSGKVAYAQWEDVGPLRSDFASYVFGPDRPHEHNQAGLDVSPAVRDYLGLSGMNLTDWRIVDDCLVPPGPWIKYGEQAIIYSAIKAREKEASSQWRPASFQ</sequence>
<dbReference type="STRING" id="1202785.A946_03260"/>
<dbReference type="KEGG" id="mkc:kam1_1820"/>
<reference evidence="2" key="2">
    <citation type="journal article" date="2019" name="BMC Genomics">
        <title>Complete genome sequence analysis of the thermoacidophilic verrucomicrobial methanotroph 'Candidatus Methylacidiphilum kamchatkense' strain Kam1 and comparison with its closest relatives.</title>
        <authorList>
            <person name="Kruse T."/>
            <person name="Ratnadevi C.M."/>
            <person name="Erikstad H.A."/>
            <person name="Birkeland N.K."/>
        </authorList>
    </citation>
    <scope>NUCLEOTIDE SEQUENCE</scope>
    <source>
        <strain evidence="2">Kam1</strain>
    </source>
</reference>
<dbReference type="Proteomes" id="UP000315925">
    <property type="component" value="Chromosome"/>
</dbReference>
<dbReference type="EMBL" id="CP037899">
    <property type="protein sequence ID" value="QDQ43034.1"/>
    <property type="molecule type" value="Genomic_DNA"/>
</dbReference>
<accession>A0A0C1V5P3</accession>
<evidence type="ECO:0000313" key="1">
    <source>
        <dbReference type="EMBL" id="KIE59060.1"/>
    </source>
</evidence>
<dbReference type="AlphaFoldDB" id="A0A0C1V5P3"/>
<keyword evidence="3" id="KW-1185">Reference proteome</keyword>
<reference evidence="1 3" key="1">
    <citation type="submission" date="2014-08" db="EMBL/GenBank/DDBJ databases">
        <title>Methylacidiphilum kamchatkense strain Kam1 draft genome sequence.</title>
        <authorList>
            <person name="Birkeland N.-K."/>
            <person name="Erikstad H.A."/>
        </authorList>
    </citation>
    <scope>NUCLEOTIDE SEQUENCE [LARGE SCALE GENOMIC DNA]</scope>
    <source>
        <strain evidence="1 3">Kam1</strain>
    </source>
</reference>
<dbReference type="OrthoDB" id="186568at2"/>
<name>A0A0C1V5P3_9BACT</name>
<dbReference type="RefSeq" id="WP_039721076.1">
    <property type="nucleotide sequence ID" value="NZ_CP037899.1"/>
</dbReference>
<organism evidence="2 4">
    <name type="scientific">Methylacidiphilum kamchatkense Kam1</name>
    <dbReference type="NCBI Taxonomy" id="1202785"/>
    <lineage>
        <taxon>Bacteria</taxon>
        <taxon>Pseudomonadati</taxon>
        <taxon>Verrucomicrobiota</taxon>
        <taxon>Methylacidiphilae</taxon>
        <taxon>Methylacidiphilales</taxon>
        <taxon>Methylacidiphilaceae</taxon>
        <taxon>Methylacidiphilum (ex Ratnadevi et al. 2023)</taxon>
    </lineage>
</organism>
<evidence type="ECO:0000313" key="2">
    <source>
        <dbReference type="EMBL" id="QDQ43034.1"/>
    </source>
</evidence>
<protein>
    <submittedName>
        <fullName evidence="2">Uncharacterized protein</fullName>
    </submittedName>
</protein>